<evidence type="ECO:0000256" key="1">
    <source>
        <dbReference type="ARBA" id="ARBA00022801"/>
    </source>
</evidence>
<feature type="short sequence motif" description="GXSXG" evidence="4">
    <location>
        <begin position="122"/>
        <end position="126"/>
    </location>
</feature>
<dbReference type="InterPro" id="IPR050301">
    <property type="entry name" value="NTE"/>
</dbReference>
<proteinExistence type="predicted"/>
<comment type="caution">
    <text evidence="7">The sequence shown here is derived from an EMBL/GenBank/DDBJ whole genome shotgun (WGS) entry which is preliminary data.</text>
</comment>
<gene>
    <name evidence="7" type="ORF">A6E14_08150</name>
</gene>
<keyword evidence="1 4" id="KW-0378">Hydrolase</keyword>
<dbReference type="RefSeq" id="WP_017039944.1">
    <property type="nucleotide sequence ID" value="NZ_JBNGCH010000392.1"/>
</dbReference>
<evidence type="ECO:0000256" key="3">
    <source>
        <dbReference type="ARBA" id="ARBA00023098"/>
    </source>
</evidence>
<sequence>MKHKTSSPIFLFLALLLTACSSPHTLDTRVTEDNYRSVSISATSNKIEQDSKQTEEPYRFWFTESLDFLYDEATQSTPLHVDGDRLNILALSGGGANGAFGAGLINALYDNEQLEDYTVITGISAGALVAPFVFVGGEDIPRLKKVMLGINDAMLLGKQNFLNTLFKDAFTNGESLYDFIESVYTPEMIQKIALKHQSGQRLFVGTTQFDSERLMVWNIGRIADSDLPSKVGLIHQVLAASASIPGVFPPQFIDVIENNKHYEELHVDGGLATQMFFDIAQTDFTKVSQALGLSTKPQVHVIRNGVFNLPYQAIPDKGISLLSRSLQSMTVRQARGDLYRMMYFSQLSDLDVSFTYMGEDFNGTKATKDMFDLQYMNALYDYGYHKVNQSGPWTTVIP</sequence>
<dbReference type="InterPro" id="IPR016035">
    <property type="entry name" value="Acyl_Trfase/lysoPLipase"/>
</dbReference>
<feature type="active site" description="Nucleophile" evidence="4">
    <location>
        <position position="124"/>
    </location>
</feature>
<dbReference type="SUPFAM" id="SSF52151">
    <property type="entry name" value="FabD/lysophospholipase-like"/>
    <property type="match status" value="1"/>
</dbReference>
<keyword evidence="3 4" id="KW-0443">Lipid metabolism</keyword>
<dbReference type="PROSITE" id="PS51257">
    <property type="entry name" value="PROKAR_LIPOPROTEIN"/>
    <property type="match status" value="1"/>
</dbReference>
<dbReference type="PANTHER" id="PTHR14226">
    <property type="entry name" value="NEUROPATHY TARGET ESTERASE/SWISS CHEESE D.MELANOGASTER"/>
    <property type="match status" value="1"/>
</dbReference>
<feature type="active site" description="Proton acceptor" evidence="4">
    <location>
        <position position="268"/>
    </location>
</feature>
<dbReference type="Pfam" id="PF01734">
    <property type="entry name" value="Patatin"/>
    <property type="match status" value="1"/>
</dbReference>
<feature type="short sequence motif" description="GXGXXG" evidence="4">
    <location>
        <begin position="93"/>
        <end position="98"/>
    </location>
</feature>
<feature type="short sequence motif" description="DGA/G" evidence="4">
    <location>
        <begin position="268"/>
        <end position="270"/>
    </location>
</feature>
<accession>A0A1B9R001</accession>
<evidence type="ECO:0000259" key="6">
    <source>
        <dbReference type="PROSITE" id="PS51635"/>
    </source>
</evidence>
<evidence type="ECO:0000256" key="2">
    <source>
        <dbReference type="ARBA" id="ARBA00022963"/>
    </source>
</evidence>
<dbReference type="AlphaFoldDB" id="A0A1B9R001"/>
<feature type="signal peptide" evidence="5">
    <location>
        <begin position="1"/>
        <end position="25"/>
    </location>
</feature>
<reference evidence="8" key="1">
    <citation type="submission" date="2016-06" db="EMBL/GenBank/DDBJ databases">
        <authorList>
            <person name="Hehemann J.-H."/>
            <person name="Arevalo P."/>
            <person name="Datta M.S."/>
            <person name="Polz M.F."/>
        </authorList>
    </citation>
    <scope>NUCLEOTIDE SEQUENCE [LARGE SCALE GENOMIC DNA]</scope>
    <source>
        <strain evidence="8">9CSC122</strain>
    </source>
</reference>
<dbReference type="InterPro" id="IPR002641">
    <property type="entry name" value="PNPLA_dom"/>
</dbReference>
<dbReference type="Proteomes" id="UP000093173">
    <property type="component" value="Unassembled WGS sequence"/>
</dbReference>
<keyword evidence="8" id="KW-1185">Reference proteome</keyword>
<evidence type="ECO:0000256" key="5">
    <source>
        <dbReference type="SAM" id="SignalP"/>
    </source>
</evidence>
<dbReference type="PANTHER" id="PTHR14226:SF74">
    <property type="entry name" value="BLR4684 PROTEIN"/>
    <property type="match status" value="1"/>
</dbReference>
<keyword evidence="5" id="KW-0732">Signal</keyword>
<protein>
    <submittedName>
        <fullName evidence="7">Phospholipase</fullName>
    </submittedName>
</protein>
<dbReference type="EMBL" id="MAJZ01000392">
    <property type="protein sequence ID" value="OCH77181.1"/>
    <property type="molecule type" value="Genomic_DNA"/>
</dbReference>
<keyword evidence="2 4" id="KW-0442">Lipid degradation</keyword>
<name>A0A1B9R001_9VIBR</name>
<dbReference type="Gene3D" id="3.40.1090.10">
    <property type="entry name" value="Cytosolic phospholipase A2 catalytic domain"/>
    <property type="match status" value="1"/>
</dbReference>
<dbReference type="GO" id="GO:0016787">
    <property type="term" value="F:hydrolase activity"/>
    <property type="evidence" value="ECO:0007669"/>
    <property type="project" value="UniProtKB-UniRule"/>
</dbReference>
<evidence type="ECO:0000256" key="4">
    <source>
        <dbReference type="PROSITE-ProRule" id="PRU01161"/>
    </source>
</evidence>
<feature type="chain" id="PRO_5008634808" evidence="5">
    <location>
        <begin position="26"/>
        <end position="398"/>
    </location>
</feature>
<feature type="domain" description="PNPLA" evidence="6">
    <location>
        <begin position="89"/>
        <end position="281"/>
    </location>
</feature>
<evidence type="ECO:0000313" key="7">
    <source>
        <dbReference type="EMBL" id="OCH77181.1"/>
    </source>
</evidence>
<organism evidence="7 8">
    <name type="scientific">Vibrio genomosp. F10</name>
    <dbReference type="NCBI Taxonomy" id="723171"/>
    <lineage>
        <taxon>Bacteria</taxon>
        <taxon>Pseudomonadati</taxon>
        <taxon>Pseudomonadota</taxon>
        <taxon>Gammaproteobacteria</taxon>
        <taxon>Vibrionales</taxon>
        <taxon>Vibrionaceae</taxon>
        <taxon>Vibrio</taxon>
    </lineage>
</organism>
<dbReference type="PROSITE" id="PS51635">
    <property type="entry name" value="PNPLA"/>
    <property type="match status" value="1"/>
</dbReference>
<dbReference type="GO" id="GO:0016042">
    <property type="term" value="P:lipid catabolic process"/>
    <property type="evidence" value="ECO:0007669"/>
    <property type="project" value="UniProtKB-UniRule"/>
</dbReference>
<evidence type="ECO:0000313" key="8">
    <source>
        <dbReference type="Proteomes" id="UP000093173"/>
    </source>
</evidence>